<organism evidence="2 3">
    <name type="scientific">Seiridium unicorne</name>
    <dbReference type="NCBI Taxonomy" id="138068"/>
    <lineage>
        <taxon>Eukaryota</taxon>
        <taxon>Fungi</taxon>
        <taxon>Dikarya</taxon>
        <taxon>Ascomycota</taxon>
        <taxon>Pezizomycotina</taxon>
        <taxon>Sordariomycetes</taxon>
        <taxon>Xylariomycetidae</taxon>
        <taxon>Amphisphaeriales</taxon>
        <taxon>Sporocadaceae</taxon>
        <taxon>Seiridium</taxon>
    </lineage>
</organism>
<evidence type="ECO:0000313" key="3">
    <source>
        <dbReference type="Proteomes" id="UP001408356"/>
    </source>
</evidence>
<dbReference type="Gene3D" id="1.25.40.10">
    <property type="entry name" value="Tetratricopeptide repeat domain"/>
    <property type="match status" value="1"/>
</dbReference>
<dbReference type="EMBL" id="JARVKF010000033">
    <property type="protein sequence ID" value="KAK9424739.1"/>
    <property type="molecule type" value="Genomic_DNA"/>
</dbReference>
<dbReference type="InterPro" id="IPR011990">
    <property type="entry name" value="TPR-like_helical_dom_sf"/>
</dbReference>
<comment type="caution">
    <text evidence="2">The sequence shown here is derived from an EMBL/GenBank/DDBJ whole genome shotgun (WGS) entry which is preliminary data.</text>
</comment>
<accession>A0ABR2VE14</accession>
<evidence type="ECO:0000259" key="1">
    <source>
        <dbReference type="Pfam" id="PF14420"/>
    </source>
</evidence>
<dbReference type="PANTHER" id="PTHR38788:SF3">
    <property type="entry name" value="CLR5 DOMAIN-CONTAINING PROTEIN"/>
    <property type="match status" value="1"/>
</dbReference>
<gene>
    <name evidence="2" type="ORF">SUNI508_13522</name>
</gene>
<dbReference type="Pfam" id="PF14420">
    <property type="entry name" value="Clr5"/>
    <property type="match status" value="1"/>
</dbReference>
<proteinExistence type="predicted"/>
<protein>
    <submittedName>
        <fullName evidence="2">Clr5 domain-containing protein</fullName>
    </submittedName>
</protein>
<feature type="domain" description="Clr5" evidence="1">
    <location>
        <begin position="14"/>
        <end position="73"/>
    </location>
</feature>
<sequence>MSSPAKTRVAWASSADWERHRDEITRLWFTKDISLKSVMAIMFQRYEFRATLTCRVLSEKMFKTHMKKWGLRKNLSKAESDHLREKASSGGTPQLPVVQGRQLGSSSLKALVNTKSQTTCEYQLIQVYGSSHPTSPLPRSVRAPDLFRAIEGSIGAVSNYTRSLLQNNTWDLYHHEFDKDLTRFWGDDIQLAAVQIKERRDLESSFQMLNRSCDMYQSILRRQDAVLVHVTYGAFLRLSEAGEEAAILFIKYVAGICSIELGKFHPLTVLWTSVLSMDVPQARQAAQAITGAQFQLFHDMTNPGNIFWAIMYLCKVSYLGVVGLLTTPAELALVQSVIREMQSTHGSNPEEEAYWIAWAQLSNCRLLHRSNDPERFIKSDAILQEVENWQYNFGYGYRNNGNLRMVVEYRAEIEEGLGKFDRAEDCFLQLLELSRLDKPRGHRRILKSLNQLENFYRRRNRSTDAAAIHEDYLTELNWLITKIKEEPLA</sequence>
<name>A0ABR2VE14_9PEZI</name>
<dbReference type="InterPro" id="IPR025676">
    <property type="entry name" value="Clr5_dom"/>
</dbReference>
<dbReference type="PANTHER" id="PTHR38788">
    <property type="entry name" value="CLR5 DOMAIN-CONTAINING PROTEIN"/>
    <property type="match status" value="1"/>
</dbReference>
<keyword evidence="3" id="KW-1185">Reference proteome</keyword>
<reference evidence="2 3" key="1">
    <citation type="journal article" date="2024" name="J. Plant Pathol.">
        <title>Sequence and assembly of the genome of Seiridium unicorne, isolate CBS 538.82, causal agent of cypress canker disease.</title>
        <authorList>
            <person name="Scali E."/>
            <person name="Rocca G.D."/>
            <person name="Danti R."/>
            <person name="Garbelotto M."/>
            <person name="Barberini S."/>
            <person name="Baroncelli R."/>
            <person name="Emiliani G."/>
        </authorList>
    </citation>
    <scope>NUCLEOTIDE SEQUENCE [LARGE SCALE GENOMIC DNA]</scope>
    <source>
        <strain evidence="2 3">BM-138-508</strain>
    </source>
</reference>
<evidence type="ECO:0000313" key="2">
    <source>
        <dbReference type="EMBL" id="KAK9424739.1"/>
    </source>
</evidence>
<dbReference type="Proteomes" id="UP001408356">
    <property type="component" value="Unassembled WGS sequence"/>
</dbReference>